<evidence type="ECO:0000256" key="1">
    <source>
        <dbReference type="SAM" id="MobiDB-lite"/>
    </source>
</evidence>
<evidence type="ECO:0000313" key="4">
    <source>
        <dbReference type="Proteomes" id="UP000321181"/>
    </source>
</evidence>
<feature type="transmembrane region" description="Helical" evidence="2">
    <location>
        <begin position="72"/>
        <end position="91"/>
    </location>
</feature>
<feature type="compositionally biased region" description="Basic and acidic residues" evidence="1">
    <location>
        <begin position="1"/>
        <end position="10"/>
    </location>
</feature>
<sequence length="231" mass="22606">MSTSEPRRPQDPPGAPGGPAGQTGPAGRTGPGADPGTVQPSGATSTSTSSASPDGAFPAPYGPRTTGAGGHVLGVLIGLVLTAVALLVLLLGQSRVVADGIGGETLTVDALGIVLVAIGAALAALVALLAVRTSAIPFTGGLLALLVGGAYLFAPVASQRETIRLLATAQNRDAVLNAVGVATTGTPFVLGLVLLATGTAASLVRRRGIEVGTFRARTGGGTPPRRPGDRS</sequence>
<evidence type="ECO:0000256" key="2">
    <source>
        <dbReference type="SAM" id="Phobius"/>
    </source>
</evidence>
<feature type="compositionally biased region" description="Low complexity" evidence="1">
    <location>
        <begin position="22"/>
        <end position="52"/>
    </location>
</feature>
<feature type="transmembrane region" description="Helical" evidence="2">
    <location>
        <begin position="138"/>
        <end position="154"/>
    </location>
</feature>
<accession>A0A512DET5</accession>
<proteinExistence type="predicted"/>
<evidence type="ECO:0000313" key="3">
    <source>
        <dbReference type="EMBL" id="GEO34987.1"/>
    </source>
</evidence>
<keyword evidence="4" id="KW-1185">Reference proteome</keyword>
<gene>
    <name evidence="3" type="ORF">CAE01nite_27120</name>
</gene>
<dbReference type="EMBL" id="BJYY01000016">
    <property type="protein sequence ID" value="GEO34987.1"/>
    <property type="molecule type" value="Genomic_DNA"/>
</dbReference>
<dbReference type="Proteomes" id="UP000321181">
    <property type="component" value="Unassembled WGS sequence"/>
</dbReference>
<keyword evidence="2" id="KW-0812">Transmembrane</keyword>
<feature type="transmembrane region" description="Helical" evidence="2">
    <location>
        <begin position="174"/>
        <end position="197"/>
    </location>
</feature>
<keyword evidence="2" id="KW-1133">Transmembrane helix</keyword>
<organism evidence="3 4">
    <name type="scientific">Cellulomonas aerilata</name>
    <dbReference type="NCBI Taxonomy" id="515326"/>
    <lineage>
        <taxon>Bacteria</taxon>
        <taxon>Bacillati</taxon>
        <taxon>Actinomycetota</taxon>
        <taxon>Actinomycetes</taxon>
        <taxon>Micrococcales</taxon>
        <taxon>Cellulomonadaceae</taxon>
        <taxon>Cellulomonas</taxon>
    </lineage>
</organism>
<comment type="caution">
    <text evidence="3">The sequence shown here is derived from an EMBL/GenBank/DDBJ whole genome shotgun (WGS) entry which is preliminary data.</text>
</comment>
<name>A0A512DET5_9CELL</name>
<feature type="transmembrane region" description="Helical" evidence="2">
    <location>
        <begin position="111"/>
        <end position="131"/>
    </location>
</feature>
<protein>
    <submittedName>
        <fullName evidence="3">Uncharacterized protein</fullName>
    </submittedName>
</protein>
<dbReference type="RefSeq" id="WP_146905508.1">
    <property type="nucleotide sequence ID" value="NZ_BAAARM010000001.1"/>
</dbReference>
<keyword evidence="2" id="KW-0472">Membrane</keyword>
<feature type="region of interest" description="Disordered" evidence="1">
    <location>
        <begin position="1"/>
        <end position="63"/>
    </location>
</feature>
<dbReference type="AlphaFoldDB" id="A0A512DET5"/>
<reference evidence="3 4" key="1">
    <citation type="submission" date="2019-07" db="EMBL/GenBank/DDBJ databases">
        <title>Whole genome shotgun sequence of Cellulomonas aerilata NBRC 106308.</title>
        <authorList>
            <person name="Hosoyama A."/>
            <person name="Uohara A."/>
            <person name="Ohji S."/>
            <person name="Ichikawa N."/>
        </authorList>
    </citation>
    <scope>NUCLEOTIDE SEQUENCE [LARGE SCALE GENOMIC DNA]</scope>
    <source>
        <strain evidence="3 4">NBRC 106308</strain>
    </source>
</reference>